<dbReference type="Pfam" id="PF21788">
    <property type="entry name" value="TNP-like_GBD"/>
    <property type="match status" value="1"/>
</dbReference>
<evidence type="ECO:0000259" key="3">
    <source>
        <dbReference type="Pfam" id="PF21789"/>
    </source>
</evidence>
<evidence type="ECO:0008006" key="6">
    <source>
        <dbReference type="Google" id="ProtNLM"/>
    </source>
</evidence>
<accession>A0AAN8Q8C5</accession>
<dbReference type="AlphaFoldDB" id="A0AAN8Q8C5"/>
<comment type="caution">
    <text evidence="4">The sequence shown here is derived from an EMBL/GenBank/DDBJ whole genome shotgun (WGS) entry which is preliminary data.</text>
</comment>
<organism evidence="4 5">
    <name type="scientific">Patella caerulea</name>
    <name type="common">Rayed Mediterranean limpet</name>
    <dbReference type="NCBI Taxonomy" id="87958"/>
    <lineage>
        <taxon>Eukaryota</taxon>
        <taxon>Metazoa</taxon>
        <taxon>Spiralia</taxon>
        <taxon>Lophotrochozoa</taxon>
        <taxon>Mollusca</taxon>
        <taxon>Gastropoda</taxon>
        <taxon>Patellogastropoda</taxon>
        <taxon>Patelloidea</taxon>
        <taxon>Patellidae</taxon>
        <taxon>Patella</taxon>
    </lineage>
</organism>
<evidence type="ECO:0000259" key="2">
    <source>
        <dbReference type="Pfam" id="PF21788"/>
    </source>
</evidence>
<dbReference type="InterPro" id="IPR048367">
    <property type="entry name" value="TNP-like_RNaseH_C"/>
</dbReference>
<feature type="region of interest" description="Disordered" evidence="1">
    <location>
        <begin position="192"/>
        <end position="211"/>
    </location>
</feature>
<evidence type="ECO:0000313" key="4">
    <source>
        <dbReference type="EMBL" id="KAK6196393.1"/>
    </source>
</evidence>
<evidence type="ECO:0000256" key="1">
    <source>
        <dbReference type="SAM" id="MobiDB-lite"/>
    </source>
</evidence>
<sequence>MKVNFAAQVLSDTVACALEEAYGTSVLGTVEFIKHMNKFFDCLKTRNLLECKRTRNTNLSAYTSVDDLRFTYLLYDFLSYFRRWEKSVEERPGSYSKSQKQCMLLSNQTLKGLRISVNSIVECSKFLLREGVEYVLTSRFNQDPLEEQFSHLRHKGGANDNPTVYDIKNNLSQMRVIGSTALAPIHGNITGRRKSEGLSLDNRPISKRPRL</sequence>
<protein>
    <recommendedName>
        <fullName evidence="6">Transposable element P transposase</fullName>
    </recommendedName>
</protein>
<keyword evidence="5" id="KW-1185">Reference proteome</keyword>
<proteinExistence type="predicted"/>
<feature type="domain" description="Transposable element P transposase-like RNase H C-terminal" evidence="3">
    <location>
        <begin position="139"/>
        <end position="164"/>
    </location>
</feature>
<dbReference type="EMBL" id="JAZGQO010000001">
    <property type="protein sequence ID" value="KAK6196393.1"/>
    <property type="molecule type" value="Genomic_DNA"/>
</dbReference>
<dbReference type="Proteomes" id="UP001347796">
    <property type="component" value="Unassembled WGS sequence"/>
</dbReference>
<dbReference type="Pfam" id="PF21789">
    <property type="entry name" value="TNP-like_RNaseH_C"/>
    <property type="match status" value="1"/>
</dbReference>
<gene>
    <name evidence="4" type="ORF">SNE40_001627</name>
</gene>
<name>A0AAN8Q8C5_PATCE</name>
<dbReference type="InterPro" id="IPR048366">
    <property type="entry name" value="TNP-like_GBD"/>
</dbReference>
<evidence type="ECO:0000313" key="5">
    <source>
        <dbReference type="Proteomes" id="UP001347796"/>
    </source>
</evidence>
<feature type="domain" description="Transposable element P transposase-like GTP-binding insertion" evidence="2">
    <location>
        <begin position="1"/>
        <end position="50"/>
    </location>
</feature>
<reference evidence="4 5" key="1">
    <citation type="submission" date="2024-01" db="EMBL/GenBank/DDBJ databases">
        <title>The genome of the rayed Mediterranean limpet Patella caerulea (Linnaeus, 1758).</title>
        <authorList>
            <person name="Anh-Thu Weber A."/>
            <person name="Halstead-Nussloch G."/>
        </authorList>
    </citation>
    <scope>NUCLEOTIDE SEQUENCE [LARGE SCALE GENOMIC DNA]</scope>
    <source>
        <strain evidence="4">AATW-2023a</strain>
        <tissue evidence="4">Whole specimen</tissue>
    </source>
</reference>